<proteinExistence type="predicted"/>
<dbReference type="Proteomes" id="UP000526003">
    <property type="component" value="Unassembled WGS sequence"/>
</dbReference>
<evidence type="ECO:0000313" key="1">
    <source>
        <dbReference type="EMBL" id="MBC2690185.1"/>
    </source>
</evidence>
<reference evidence="1 2" key="1">
    <citation type="submission" date="2020-08" db="EMBL/GenBank/DDBJ databases">
        <title>Pseudomonas sp. nov.</title>
        <authorList>
            <person name="Gieschler S."/>
            <person name="Fiedler G."/>
            <person name="Brinks E."/>
            <person name="Boehnlein C."/>
            <person name="Franz C.M.A.P."/>
            <person name="Kabisch J."/>
        </authorList>
    </citation>
    <scope>NUCLEOTIDE SEQUENCE [LARGE SCALE GENOMIC DNA]</scope>
    <source>
        <strain evidence="1 2">MBT-1</strain>
    </source>
</reference>
<accession>A0A7X1GDS3</accession>
<dbReference type="EMBL" id="JACMYG010000008">
    <property type="protein sequence ID" value="MBC2690185.1"/>
    <property type="molecule type" value="Genomic_DNA"/>
</dbReference>
<protein>
    <submittedName>
        <fullName evidence="1">Uncharacterized protein</fullName>
    </submittedName>
</protein>
<name>A0A7X1GDS3_9PSED</name>
<sequence length="66" mass="6748">MSHKTLGARLGLVLPAVLLGAQRQLANLNAEQIDLSIQLMQALGGGFQGETLAAAGPSPAPATRNQ</sequence>
<evidence type="ECO:0000313" key="2">
    <source>
        <dbReference type="Proteomes" id="UP000526003"/>
    </source>
</evidence>
<organism evidence="1 2">
    <name type="scientific">Pseudomonas kielensis</name>
    <dbReference type="NCBI Taxonomy" id="2762577"/>
    <lineage>
        <taxon>Bacteria</taxon>
        <taxon>Pseudomonadati</taxon>
        <taxon>Pseudomonadota</taxon>
        <taxon>Gammaproteobacteria</taxon>
        <taxon>Pseudomonadales</taxon>
        <taxon>Pseudomonadaceae</taxon>
        <taxon>Pseudomonas</taxon>
    </lineage>
</organism>
<gene>
    <name evidence="1" type="ORF">H7995_10270</name>
</gene>
<comment type="caution">
    <text evidence="1">The sequence shown here is derived from an EMBL/GenBank/DDBJ whole genome shotgun (WGS) entry which is preliminary data.</text>
</comment>
<keyword evidence="2" id="KW-1185">Reference proteome</keyword>
<dbReference type="AlphaFoldDB" id="A0A7X1GDS3"/>